<feature type="region of interest" description="Disordered" evidence="1">
    <location>
        <begin position="1375"/>
        <end position="1397"/>
    </location>
</feature>
<dbReference type="InterPro" id="IPR052957">
    <property type="entry name" value="Auxin_embryo_med"/>
</dbReference>
<keyword evidence="4" id="KW-1185">Reference proteome</keyword>
<comment type="caution">
    <text evidence="3">The sequence shown here is derived from an EMBL/GenBank/DDBJ whole genome shotgun (WGS) entry which is preliminary data.</text>
</comment>
<accession>A0ABT3RJ98</accession>
<proteinExistence type="predicted"/>
<name>A0ABT3RJ98_9BACT</name>
<gene>
    <name evidence="3" type="ORF">OO017_15925</name>
</gene>
<dbReference type="PANTHER" id="PTHR32387:SF0">
    <property type="entry name" value="PROTEIN NO VEIN"/>
    <property type="match status" value="1"/>
</dbReference>
<dbReference type="SUPFAM" id="SSF55874">
    <property type="entry name" value="ATPase domain of HSP90 chaperone/DNA topoisomerase II/histidine kinase"/>
    <property type="match status" value="1"/>
</dbReference>
<dbReference type="RefSeq" id="WP_266053658.1">
    <property type="nucleotide sequence ID" value="NZ_JAPFQO010000011.1"/>
</dbReference>
<reference evidence="3 4" key="1">
    <citation type="submission" date="2022-11" db="EMBL/GenBank/DDBJ databases">
        <title>The characterization of three novel Bacteroidetes species and genomic analysis of their roles in tidal elemental geochemical cycles.</title>
        <authorList>
            <person name="Ma K.-J."/>
        </authorList>
    </citation>
    <scope>NUCLEOTIDE SEQUENCE [LARGE SCALE GENOMIC DNA]</scope>
    <source>
        <strain evidence="3 4">M82</strain>
    </source>
</reference>
<sequence length="1539" mass="178780">MQLESTTIKLYAATAKTDISVLPSIAQAEEYLKESYEGRYLFELLQNAVDASRVAGEKGGKVKIELLDRVLRVYNTGKAFDENGVTSVCRIGQSEKQGQDYIGHKGIGFKAVREVTNNPVIRTEFGSVVFNKSHTLRDENFAYLEEENIPLFFFPHYSPEKIEASPEGYVTLIELPLKEEVDTTKPDEDFEEIDEEQIVLLGNLANLTYSSEECEAFYFIKKRKGGIIEVHSHDGSTYFTDLSPSRKVKIPQSVLEKLDKRERKTFENDPTVEIKLILKLGEKKQFKPVENANFYLFYPLEKESGFTFLIHSYFTVTPDRKGFRDTALNDFLLGEIAKYISVGLVEKLKRDFSQDVLKILCYHRVADKKLESFYNIIKENLRKSQFLYDRITGLFYQPKEVIIADECDEELFPDGTFINRRLIFVDNKEVRNWLKDELNIEYLSLDFIKEHIEQECKLRKGDIEFFKNLYRYISEQNLNLTGKKIILADGHHLYTSNDEVFYEGNKKDLVLSSSIKRKIRFLHRSIIIDNSKVARERIGLIQYSQRELLSKLCSLFSDRSIANRDIVEAIFQLRIERSDIDEHRDEILLPYYDNEGILKWANPLYSPIYIESQKLNVLYPSGKYVAIDLFASSHDEQTAWAEFFLKLGAWDRPAIYIMNKVYSLSRQDERNEAFVSLTGRYTRPFQIQFDYTLDFPEVLNRDFSEYIQRNWKHYVDFFSNQFHPRTKCRSKQSTDWRRLNVSERFQNSSFLKILKENAWILIPNADQPLPPSDVIGIETSDYRKNSASVLRQYFNLLPRSFHEQKDFFSSLGILHLNDLILSNYSKILQHLSKKYVEPVNDKDFESACHRVFNLLFEVYAYHSDKKDDRLNVFKDIAFLAFEVTTNRYVWKQAKDIIYIDNKFLFGRLPASIKASISPVFTLRDKNTFGQIASKIGVVLSKSLSKSTVRTAPLRESVIKNEFRFIPELLAFVEDIIERPLTEDEVKKVAEAKVCEQKEVIVKYQLNLPSTVEGFESTEMYSVEAENKDYALLYAGQAIYNLRELAGMLAELIEAVIDKEVKRLGQQIHVFLEKNSKDELSSYLEDNDITRERIASISQITYDHVLDPKAAFWISVASALSVHKQHVDQEFDLESFLKQFDSTKYENLSEIAAGISYDDLLDPHNIPYMKSLLQLLQITLHEYNQSAIQQISFKRYYVDKLNTLKTSCLNGFKKVLWNYMQGKSGNEKEQYVDLVNAYKGMTFLIEQDFLESETKFFLQATEESFPYLQGLESIITPTDGSELIEEKYYLHKEGLKNKLKDKELGDFNLDTFLRNSSKNRSLLYFNEIDELLKRIYKESMASTFTASTSHVSEKDNALEGDDFDIEEYIVNLAQTQGKKESSKNTSGGHNGKNFDGAYKNPKLEEAGYQGELLVYKKLKAKGLSVSWVSRNAYRAKVNPEGSDHYGYDLEYINPATGRTKYVEVKASSYANKTFTITRSELQRALEKGEDYSIVYVENVFDKSKRRYYDLGNIFRLNPGEDFMNNSRFRTVNETFNITLF</sequence>
<evidence type="ECO:0000259" key="2">
    <source>
        <dbReference type="Pfam" id="PF13020"/>
    </source>
</evidence>
<dbReference type="Pfam" id="PF13020">
    <property type="entry name" value="NOV_C"/>
    <property type="match status" value="1"/>
</dbReference>
<feature type="domain" description="Protein NO VEIN C-terminal" evidence="2">
    <location>
        <begin position="1433"/>
        <end position="1503"/>
    </location>
</feature>
<evidence type="ECO:0000256" key="1">
    <source>
        <dbReference type="SAM" id="MobiDB-lite"/>
    </source>
</evidence>
<dbReference type="NCBIfam" id="NF047352">
    <property type="entry name" value="P_loop_sacsin"/>
    <property type="match status" value="1"/>
</dbReference>
<dbReference type="PANTHER" id="PTHR32387">
    <property type="entry name" value="WU:FJ29H11"/>
    <property type="match status" value="1"/>
</dbReference>
<protein>
    <submittedName>
        <fullName evidence="3">DUF3883 domain-containing protein</fullName>
    </submittedName>
</protein>
<dbReference type="InterPro" id="IPR036890">
    <property type="entry name" value="HATPase_C_sf"/>
</dbReference>
<dbReference type="Gene3D" id="3.30.565.10">
    <property type="entry name" value="Histidine kinase-like ATPase, C-terminal domain"/>
    <property type="match status" value="1"/>
</dbReference>
<dbReference type="EMBL" id="JAPFQO010000011">
    <property type="protein sequence ID" value="MCX2741448.1"/>
    <property type="molecule type" value="Genomic_DNA"/>
</dbReference>
<dbReference type="Proteomes" id="UP001207228">
    <property type="component" value="Unassembled WGS sequence"/>
</dbReference>
<evidence type="ECO:0000313" key="3">
    <source>
        <dbReference type="EMBL" id="MCX2741448.1"/>
    </source>
</evidence>
<organism evidence="3 4">
    <name type="scientific">Pontibacter anaerobius</name>
    <dbReference type="NCBI Taxonomy" id="2993940"/>
    <lineage>
        <taxon>Bacteria</taxon>
        <taxon>Pseudomonadati</taxon>
        <taxon>Bacteroidota</taxon>
        <taxon>Cytophagia</taxon>
        <taxon>Cytophagales</taxon>
        <taxon>Hymenobacteraceae</taxon>
        <taxon>Pontibacter</taxon>
    </lineage>
</organism>
<dbReference type="InterPro" id="IPR024975">
    <property type="entry name" value="NOV_C"/>
</dbReference>
<evidence type="ECO:0000313" key="4">
    <source>
        <dbReference type="Proteomes" id="UP001207228"/>
    </source>
</evidence>